<feature type="transmembrane region" description="Helical" evidence="5">
    <location>
        <begin position="212"/>
        <end position="235"/>
    </location>
</feature>
<feature type="domain" description="Sodium/calcium exchanger membrane region" evidence="6">
    <location>
        <begin position="7"/>
        <end position="153"/>
    </location>
</feature>
<accession>A0A7W0HJK1</accession>
<dbReference type="NCBIfam" id="TIGR00367">
    <property type="entry name" value="calcium/sodium antiporter"/>
    <property type="match status" value="1"/>
</dbReference>
<dbReference type="Pfam" id="PF01699">
    <property type="entry name" value="Na_Ca_ex"/>
    <property type="match status" value="2"/>
</dbReference>
<evidence type="ECO:0000313" key="7">
    <source>
        <dbReference type="EMBL" id="MBA2880173.1"/>
    </source>
</evidence>
<dbReference type="InterPro" id="IPR004837">
    <property type="entry name" value="NaCa_Exmemb"/>
</dbReference>
<evidence type="ECO:0000313" key="8">
    <source>
        <dbReference type="Proteomes" id="UP000525298"/>
    </source>
</evidence>
<protein>
    <submittedName>
        <fullName evidence="7">Cation:H+ antiporter</fullName>
    </submittedName>
</protein>
<feature type="transmembrane region" description="Helical" evidence="5">
    <location>
        <begin position="103"/>
        <end position="121"/>
    </location>
</feature>
<proteinExistence type="predicted"/>
<evidence type="ECO:0000256" key="5">
    <source>
        <dbReference type="SAM" id="Phobius"/>
    </source>
</evidence>
<evidence type="ECO:0000256" key="1">
    <source>
        <dbReference type="ARBA" id="ARBA00004141"/>
    </source>
</evidence>
<dbReference type="GO" id="GO:0008273">
    <property type="term" value="F:calcium, potassium:sodium antiporter activity"/>
    <property type="evidence" value="ECO:0007669"/>
    <property type="project" value="TreeGrafter"/>
</dbReference>
<dbReference type="InterPro" id="IPR004481">
    <property type="entry name" value="K/Na/Ca-exchanger"/>
</dbReference>
<evidence type="ECO:0000259" key="6">
    <source>
        <dbReference type="Pfam" id="PF01699"/>
    </source>
</evidence>
<reference evidence="7 8" key="1">
    <citation type="submission" date="2020-07" db="EMBL/GenBank/DDBJ databases">
        <title>Genomic Encyclopedia of Type Strains, Phase IV (KMG-IV): sequencing the most valuable type-strain genomes for metagenomic binning, comparative biology and taxonomic classification.</title>
        <authorList>
            <person name="Goeker M."/>
        </authorList>
    </citation>
    <scope>NUCLEOTIDE SEQUENCE [LARGE SCALE GENOMIC DNA]</scope>
    <source>
        <strain evidence="7 8">DSM 17721</strain>
    </source>
</reference>
<feature type="transmembrane region" description="Helical" evidence="5">
    <location>
        <begin position="242"/>
        <end position="261"/>
    </location>
</feature>
<dbReference type="AlphaFoldDB" id="A0A7W0HJK1"/>
<dbReference type="PANTHER" id="PTHR10846:SF8">
    <property type="entry name" value="INNER MEMBRANE PROTEIN YRBG"/>
    <property type="match status" value="1"/>
</dbReference>
<keyword evidence="3 5" id="KW-1133">Transmembrane helix</keyword>
<feature type="transmembrane region" description="Helical" evidence="5">
    <location>
        <begin position="273"/>
        <end position="292"/>
    </location>
</feature>
<dbReference type="RefSeq" id="WP_181549833.1">
    <property type="nucleotide sequence ID" value="NZ_JACDUS010000001.1"/>
</dbReference>
<dbReference type="InterPro" id="IPR044880">
    <property type="entry name" value="NCX_ion-bd_dom_sf"/>
</dbReference>
<feature type="transmembrane region" description="Helical" evidence="5">
    <location>
        <begin position="174"/>
        <end position="192"/>
    </location>
</feature>
<feature type="domain" description="Sodium/calcium exchanger membrane region" evidence="6">
    <location>
        <begin position="177"/>
        <end position="319"/>
    </location>
</feature>
<feature type="transmembrane region" description="Helical" evidence="5">
    <location>
        <begin position="37"/>
        <end position="58"/>
    </location>
</feature>
<sequence length="322" mass="33985">MSYILPVVLLVIGLLLLIKGAEFLVEGAGSIARRYRISDLVIGLTIVSFGTSAPELFVNVTASLQGNAGIAIGNVLGSNIANILLILGVSALIYPLAVSRGTVWREIPFSLLAAAVLWIAANDRLLDGWAYSDVSRSDGLVFLLFFAIFLYYSASIAGNISANGRDLPMQQRSIGASMGLVAAGLAGLALGGKWIVDGAADIALSFGMSQEMVGLTIVAVGTSLPELATSAMAAWRKNVEIAVGNVVGSNIFNIFFVLGISSVIKPLPFHRGANLDIGMVVVASLILFATMFSGRRRSLDRWEGAVLLVLYAAYLVYVVMRG</sequence>
<evidence type="ECO:0000256" key="3">
    <source>
        <dbReference type="ARBA" id="ARBA00022989"/>
    </source>
</evidence>
<feature type="transmembrane region" description="Helical" evidence="5">
    <location>
        <begin position="141"/>
        <end position="162"/>
    </location>
</feature>
<gene>
    <name evidence="7" type="ORF">HNR65_000480</name>
</gene>
<dbReference type="PANTHER" id="PTHR10846">
    <property type="entry name" value="SODIUM/POTASSIUM/CALCIUM EXCHANGER"/>
    <property type="match status" value="1"/>
</dbReference>
<evidence type="ECO:0000256" key="2">
    <source>
        <dbReference type="ARBA" id="ARBA00022692"/>
    </source>
</evidence>
<feature type="transmembrane region" description="Helical" evidence="5">
    <location>
        <begin position="70"/>
        <end position="96"/>
    </location>
</feature>
<dbReference type="EMBL" id="JACDUS010000001">
    <property type="protein sequence ID" value="MBA2880173.1"/>
    <property type="molecule type" value="Genomic_DNA"/>
</dbReference>
<comment type="subcellular location">
    <subcellularLocation>
        <location evidence="1">Membrane</location>
        <topology evidence="1">Multi-pass membrane protein</topology>
    </subcellularLocation>
</comment>
<name>A0A7W0HJK1_9BACT</name>
<feature type="transmembrane region" description="Helical" evidence="5">
    <location>
        <begin position="304"/>
        <end position="320"/>
    </location>
</feature>
<keyword evidence="2 5" id="KW-0812">Transmembrane</keyword>
<keyword evidence="4 5" id="KW-0472">Membrane</keyword>
<keyword evidence="8" id="KW-1185">Reference proteome</keyword>
<dbReference type="Gene3D" id="1.20.1420.30">
    <property type="entry name" value="NCX, central ion-binding region"/>
    <property type="match status" value="1"/>
</dbReference>
<dbReference type="GO" id="GO:0006874">
    <property type="term" value="P:intracellular calcium ion homeostasis"/>
    <property type="evidence" value="ECO:0007669"/>
    <property type="project" value="TreeGrafter"/>
</dbReference>
<dbReference type="GO" id="GO:0005262">
    <property type="term" value="F:calcium channel activity"/>
    <property type="evidence" value="ECO:0007669"/>
    <property type="project" value="TreeGrafter"/>
</dbReference>
<dbReference type="Proteomes" id="UP000525298">
    <property type="component" value="Unassembled WGS sequence"/>
</dbReference>
<feature type="transmembrane region" description="Helical" evidence="5">
    <location>
        <begin position="6"/>
        <end position="25"/>
    </location>
</feature>
<evidence type="ECO:0000256" key="4">
    <source>
        <dbReference type="ARBA" id="ARBA00023136"/>
    </source>
</evidence>
<organism evidence="7 8">
    <name type="scientific">Desulfosalsimonas propionicica</name>
    <dbReference type="NCBI Taxonomy" id="332175"/>
    <lineage>
        <taxon>Bacteria</taxon>
        <taxon>Pseudomonadati</taxon>
        <taxon>Thermodesulfobacteriota</taxon>
        <taxon>Desulfobacteria</taxon>
        <taxon>Desulfobacterales</taxon>
        <taxon>Desulfosalsimonadaceae</taxon>
        <taxon>Desulfosalsimonas</taxon>
    </lineage>
</organism>
<comment type="caution">
    <text evidence="7">The sequence shown here is derived from an EMBL/GenBank/DDBJ whole genome shotgun (WGS) entry which is preliminary data.</text>
</comment>
<dbReference type="GO" id="GO:0005886">
    <property type="term" value="C:plasma membrane"/>
    <property type="evidence" value="ECO:0007669"/>
    <property type="project" value="TreeGrafter"/>
</dbReference>